<evidence type="ECO:0000256" key="16">
    <source>
        <dbReference type="PIRSR" id="PIRSR001529-2"/>
    </source>
</evidence>
<dbReference type="SUPFAM" id="SSF46589">
    <property type="entry name" value="tRNA-binding arm"/>
    <property type="match status" value="1"/>
</dbReference>
<dbReference type="GO" id="GO:0005737">
    <property type="term" value="C:cytoplasm"/>
    <property type="evidence" value="ECO:0007669"/>
    <property type="project" value="UniProtKB-SubCell"/>
</dbReference>
<evidence type="ECO:0000259" key="18">
    <source>
        <dbReference type="PROSITE" id="PS50862"/>
    </source>
</evidence>
<feature type="binding site" evidence="15">
    <location>
        <position position="231"/>
    </location>
    <ligand>
        <name>L-serine</name>
        <dbReference type="ChEBI" id="CHEBI:33384"/>
    </ligand>
</feature>
<evidence type="ECO:0000256" key="17">
    <source>
        <dbReference type="SAM" id="Coils"/>
    </source>
</evidence>
<dbReference type="InterPro" id="IPR015866">
    <property type="entry name" value="Ser-tRNA-synth_1_N"/>
</dbReference>
<dbReference type="GO" id="GO:0006434">
    <property type="term" value="P:seryl-tRNA aminoacylation"/>
    <property type="evidence" value="ECO:0007669"/>
    <property type="project" value="UniProtKB-UniRule"/>
</dbReference>
<dbReference type="Proteomes" id="UP000215509">
    <property type="component" value="Unassembled WGS sequence"/>
</dbReference>
<dbReference type="AlphaFoldDB" id="A0A229UQT4"/>
<keyword evidence="10" id="KW-0030">Aminoacyl-tRNA synthetase</keyword>
<dbReference type="OrthoDB" id="9804647at2"/>
<evidence type="ECO:0000256" key="7">
    <source>
        <dbReference type="ARBA" id="ARBA00022741"/>
    </source>
</evidence>
<dbReference type="Gene3D" id="1.10.287.40">
    <property type="entry name" value="Serine-tRNA synthetase, tRNA binding domain"/>
    <property type="match status" value="1"/>
</dbReference>
<evidence type="ECO:0000256" key="5">
    <source>
        <dbReference type="ARBA" id="ARBA00022490"/>
    </source>
</evidence>
<dbReference type="InterPro" id="IPR010978">
    <property type="entry name" value="tRNA-bd_arm"/>
</dbReference>
<evidence type="ECO:0000256" key="12">
    <source>
        <dbReference type="ARBA" id="ARBA00047929"/>
    </source>
</evidence>
<keyword evidence="7" id="KW-0547">Nucleotide-binding</keyword>
<reference evidence="19 20" key="1">
    <citation type="submission" date="2017-07" db="EMBL/GenBank/DDBJ databases">
        <title>Genome sequencing and assembly of Paenibacillus rigui.</title>
        <authorList>
            <person name="Mayilraj S."/>
        </authorList>
    </citation>
    <scope>NUCLEOTIDE SEQUENCE [LARGE SCALE GENOMIC DNA]</scope>
    <source>
        <strain evidence="19 20">JCM 16352</strain>
    </source>
</reference>
<sequence>MLDIHWIREHAEEVQLVADQKKINVSVRELLDWDERKRQLLRETEALRAANHEASRSVRLLLEQGKDEEARGITHQVKQLKLTLADKEAELQHAEQQFQGLMLLMPNRVSEDTPVGRSDADNVEIKRAGTVPAFEYGGRDHVSLGEMHDILDMARGVKVAGTRSYVLKGAGVTLHRAVQQLALDELMKRGYTPLEVPLMVRRDALQHTGFFPLGQDQIYELEKEKRWLVGTSEVPLISCFSGEILDLKEPMRLAAATTCFRSEVGSAGKDVRGLYRVHQFAKVEQVILCQNDAELSEQLLQELTQNAEHILELLELPYRVMAVCTGDMSQKTYKQYDIETWMPSRQAYGETHSSSLLLDFQARRAHIRYWNADGKPVYCHTLNNTAVATPRILIPLLENHQQEDGSIRIPEALRPYMGGAKMLAQGALI</sequence>
<feature type="coiled-coil region" evidence="17">
    <location>
        <begin position="77"/>
        <end position="104"/>
    </location>
</feature>
<evidence type="ECO:0000256" key="1">
    <source>
        <dbReference type="ARBA" id="ARBA00004496"/>
    </source>
</evidence>
<accession>A0A229UQT4</accession>
<evidence type="ECO:0000313" key="20">
    <source>
        <dbReference type="Proteomes" id="UP000215509"/>
    </source>
</evidence>
<dbReference type="Pfam" id="PF00587">
    <property type="entry name" value="tRNA-synt_2b"/>
    <property type="match status" value="1"/>
</dbReference>
<comment type="subcellular location">
    <subcellularLocation>
        <location evidence="1">Cytoplasm</location>
    </subcellularLocation>
</comment>
<dbReference type="Gene3D" id="3.30.930.10">
    <property type="entry name" value="Bira Bifunctional Protein, Domain 2"/>
    <property type="match status" value="1"/>
</dbReference>
<comment type="caution">
    <text evidence="19">The sequence shown here is derived from an EMBL/GenBank/DDBJ whole genome shotgun (WGS) entry which is preliminary data.</text>
</comment>
<feature type="site" description="Important for serine binding" evidence="15">
    <location>
        <position position="385"/>
    </location>
</feature>
<dbReference type="Pfam" id="PF02403">
    <property type="entry name" value="Seryl_tRNA_N"/>
    <property type="match status" value="1"/>
</dbReference>
<evidence type="ECO:0000256" key="13">
    <source>
        <dbReference type="ARBA" id="ARBA00048823"/>
    </source>
</evidence>
<dbReference type="InterPro" id="IPR033729">
    <property type="entry name" value="SerRS_core"/>
</dbReference>
<evidence type="ECO:0000256" key="4">
    <source>
        <dbReference type="ARBA" id="ARBA00012840"/>
    </source>
</evidence>
<dbReference type="GO" id="GO:0140096">
    <property type="term" value="F:catalytic activity, acting on a protein"/>
    <property type="evidence" value="ECO:0007669"/>
    <property type="project" value="UniProtKB-ARBA"/>
</dbReference>
<feature type="binding site" evidence="15">
    <location>
        <position position="284"/>
    </location>
    <ligand>
        <name>L-serine</name>
        <dbReference type="ChEBI" id="CHEBI:33384"/>
    </ligand>
</feature>
<evidence type="ECO:0000256" key="14">
    <source>
        <dbReference type="NCBIfam" id="TIGR00414"/>
    </source>
</evidence>
<evidence type="ECO:0000256" key="3">
    <source>
        <dbReference type="ARBA" id="ARBA00010728"/>
    </source>
</evidence>
<gene>
    <name evidence="19" type="ORF">CF651_14230</name>
</gene>
<dbReference type="GO" id="GO:0005524">
    <property type="term" value="F:ATP binding"/>
    <property type="evidence" value="ECO:0007669"/>
    <property type="project" value="UniProtKB-KW"/>
</dbReference>
<dbReference type="InterPro" id="IPR002317">
    <property type="entry name" value="Ser-tRNA-ligase_type_1"/>
</dbReference>
<name>A0A229UQT4_9BACL</name>
<evidence type="ECO:0000313" key="19">
    <source>
        <dbReference type="EMBL" id="OXM85545.1"/>
    </source>
</evidence>
<feature type="binding site" evidence="16">
    <location>
        <begin position="350"/>
        <end position="353"/>
    </location>
    <ligand>
        <name>ATP</name>
        <dbReference type="ChEBI" id="CHEBI:30616"/>
    </ligand>
</feature>
<comment type="catalytic activity">
    <reaction evidence="13">
        <text>tRNA(Ser) + L-serine + ATP = L-seryl-tRNA(Ser) + AMP + diphosphate + H(+)</text>
        <dbReference type="Rhea" id="RHEA:12292"/>
        <dbReference type="Rhea" id="RHEA-COMP:9669"/>
        <dbReference type="Rhea" id="RHEA-COMP:9703"/>
        <dbReference type="ChEBI" id="CHEBI:15378"/>
        <dbReference type="ChEBI" id="CHEBI:30616"/>
        <dbReference type="ChEBI" id="CHEBI:33019"/>
        <dbReference type="ChEBI" id="CHEBI:33384"/>
        <dbReference type="ChEBI" id="CHEBI:78442"/>
        <dbReference type="ChEBI" id="CHEBI:78533"/>
        <dbReference type="ChEBI" id="CHEBI:456215"/>
        <dbReference type="EC" id="6.1.1.11"/>
    </reaction>
</comment>
<feature type="binding site" evidence="15">
    <location>
        <position position="383"/>
    </location>
    <ligand>
        <name>L-serine</name>
        <dbReference type="ChEBI" id="CHEBI:33384"/>
    </ligand>
</feature>
<dbReference type="NCBIfam" id="TIGR00414">
    <property type="entry name" value="serS"/>
    <property type="match status" value="1"/>
</dbReference>
<dbReference type="EMBL" id="NMQW01000020">
    <property type="protein sequence ID" value="OXM85545.1"/>
    <property type="molecule type" value="Genomic_DNA"/>
</dbReference>
<evidence type="ECO:0000256" key="2">
    <source>
        <dbReference type="ARBA" id="ARBA00005045"/>
    </source>
</evidence>
<dbReference type="InterPro" id="IPR002314">
    <property type="entry name" value="aa-tRNA-synt_IIb"/>
</dbReference>
<evidence type="ECO:0000256" key="6">
    <source>
        <dbReference type="ARBA" id="ARBA00022598"/>
    </source>
</evidence>
<dbReference type="SUPFAM" id="SSF55681">
    <property type="entry name" value="Class II aaRS and biotin synthetases"/>
    <property type="match status" value="1"/>
</dbReference>
<feature type="domain" description="Aminoacyl-transfer RNA synthetases class-II family profile" evidence="18">
    <location>
        <begin position="140"/>
        <end position="410"/>
    </location>
</feature>
<keyword evidence="9" id="KW-0648">Protein biosynthesis</keyword>
<comment type="pathway">
    <text evidence="2">Aminoacyl-tRNA biosynthesis; selenocysteinyl-tRNA(Sec) biosynthesis; L-seryl-tRNA(Sec) from L-serine and tRNA(Sec): step 1/1.</text>
</comment>
<dbReference type="EC" id="6.1.1.11" evidence="4 14"/>
<keyword evidence="20" id="KW-1185">Reference proteome</keyword>
<dbReference type="RefSeq" id="WP_094015536.1">
    <property type="nucleotide sequence ID" value="NZ_NMQW01000020.1"/>
</dbReference>
<dbReference type="PIRSF" id="PIRSF001529">
    <property type="entry name" value="Ser-tRNA-synth_IIa"/>
    <property type="match status" value="1"/>
</dbReference>
<dbReference type="PROSITE" id="PS50862">
    <property type="entry name" value="AA_TRNA_LIGASE_II"/>
    <property type="match status" value="1"/>
</dbReference>
<dbReference type="InterPro" id="IPR042103">
    <property type="entry name" value="SerRS_1_N_sf"/>
</dbReference>
<keyword evidence="17" id="KW-0175">Coiled coil</keyword>
<dbReference type="PRINTS" id="PR00981">
    <property type="entry name" value="TRNASYNTHSER"/>
</dbReference>
<dbReference type="PANTHER" id="PTHR43697:SF1">
    <property type="entry name" value="SERINE--TRNA LIGASE"/>
    <property type="match status" value="1"/>
</dbReference>
<evidence type="ECO:0000256" key="11">
    <source>
        <dbReference type="ARBA" id="ARBA00039158"/>
    </source>
</evidence>
<proteinExistence type="inferred from homology"/>
<evidence type="ECO:0000256" key="15">
    <source>
        <dbReference type="PIRSR" id="PIRSR001529-1"/>
    </source>
</evidence>
<keyword evidence="8 16" id="KW-0067">ATP-binding</keyword>
<feature type="binding site" evidence="15">
    <location>
        <position position="261"/>
    </location>
    <ligand>
        <name>L-serine</name>
        <dbReference type="ChEBI" id="CHEBI:33384"/>
    </ligand>
</feature>
<keyword evidence="6 19" id="KW-0436">Ligase</keyword>
<comment type="catalytic activity">
    <reaction evidence="12">
        <text>tRNA(Sec) + L-serine + ATP = L-seryl-tRNA(Sec) + AMP + diphosphate + H(+)</text>
        <dbReference type="Rhea" id="RHEA:42580"/>
        <dbReference type="Rhea" id="RHEA-COMP:9742"/>
        <dbReference type="Rhea" id="RHEA-COMP:10128"/>
        <dbReference type="ChEBI" id="CHEBI:15378"/>
        <dbReference type="ChEBI" id="CHEBI:30616"/>
        <dbReference type="ChEBI" id="CHEBI:33019"/>
        <dbReference type="ChEBI" id="CHEBI:33384"/>
        <dbReference type="ChEBI" id="CHEBI:78442"/>
        <dbReference type="ChEBI" id="CHEBI:78533"/>
        <dbReference type="ChEBI" id="CHEBI:456215"/>
        <dbReference type="EC" id="6.1.1.11"/>
    </reaction>
</comment>
<evidence type="ECO:0000256" key="9">
    <source>
        <dbReference type="ARBA" id="ARBA00022917"/>
    </source>
</evidence>
<evidence type="ECO:0000256" key="8">
    <source>
        <dbReference type="ARBA" id="ARBA00022840"/>
    </source>
</evidence>
<dbReference type="CDD" id="cd00770">
    <property type="entry name" value="SerRS_core"/>
    <property type="match status" value="1"/>
</dbReference>
<dbReference type="GO" id="GO:0004828">
    <property type="term" value="F:serine-tRNA ligase activity"/>
    <property type="evidence" value="ECO:0007669"/>
    <property type="project" value="UniProtKB-UniRule"/>
</dbReference>
<dbReference type="GO" id="GO:0016740">
    <property type="term" value="F:transferase activity"/>
    <property type="evidence" value="ECO:0007669"/>
    <property type="project" value="UniProtKB-ARBA"/>
</dbReference>
<organism evidence="19 20">
    <name type="scientific">Paenibacillus rigui</name>
    <dbReference type="NCBI Taxonomy" id="554312"/>
    <lineage>
        <taxon>Bacteria</taxon>
        <taxon>Bacillati</taxon>
        <taxon>Bacillota</taxon>
        <taxon>Bacilli</taxon>
        <taxon>Bacillales</taxon>
        <taxon>Paenibacillaceae</taxon>
        <taxon>Paenibacillus</taxon>
    </lineage>
</organism>
<dbReference type="InterPro" id="IPR045864">
    <property type="entry name" value="aa-tRNA-synth_II/BPL/LPL"/>
</dbReference>
<feature type="binding site" evidence="16">
    <location>
        <begin position="261"/>
        <end position="263"/>
    </location>
    <ligand>
        <name>ATP</name>
        <dbReference type="ChEBI" id="CHEBI:30616"/>
    </ligand>
</feature>
<comment type="similarity">
    <text evidence="3">Belongs to the class-II aminoacyl-tRNA synthetase family. Type-1 seryl-tRNA synthetase subfamily.</text>
</comment>
<keyword evidence="5" id="KW-0963">Cytoplasm</keyword>
<feature type="binding site" evidence="16">
    <location>
        <begin position="277"/>
        <end position="280"/>
    </location>
    <ligand>
        <name>ATP</name>
        <dbReference type="ChEBI" id="CHEBI:30616"/>
    </ligand>
</feature>
<dbReference type="PANTHER" id="PTHR43697">
    <property type="entry name" value="SERYL-TRNA SYNTHETASE"/>
    <property type="match status" value="1"/>
</dbReference>
<dbReference type="InterPro" id="IPR006195">
    <property type="entry name" value="aa-tRNA-synth_II"/>
</dbReference>
<evidence type="ECO:0000256" key="10">
    <source>
        <dbReference type="ARBA" id="ARBA00023146"/>
    </source>
</evidence>
<protein>
    <recommendedName>
        <fullName evidence="11 14">Serine--tRNA ligase</fullName>
        <ecNumber evidence="4 14">6.1.1.11</ecNumber>
    </recommendedName>
</protein>